<keyword evidence="3" id="KW-0067">ATP-binding</keyword>
<protein>
    <submittedName>
        <fullName evidence="5">Cell division protein FtsH</fullName>
        <ecNumber evidence="5">3.4.24.-</ecNumber>
    </submittedName>
</protein>
<organism evidence="5">
    <name type="scientific">hydrothermal vent metagenome</name>
    <dbReference type="NCBI Taxonomy" id="652676"/>
    <lineage>
        <taxon>unclassified sequences</taxon>
        <taxon>metagenomes</taxon>
        <taxon>ecological metagenomes</taxon>
    </lineage>
</organism>
<evidence type="ECO:0000256" key="1">
    <source>
        <dbReference type="ARBA" id="ARBA00006914"/>
    </source>
</evidence>
<dbReference type="SUPFAM" id="SSF52540">
    <property type="entry name" value="P-loop containing nucleoside triphosphate hydrolases"/>
    <property type="match status" value="1"/>
</dbReference>
<feature type="domain" description="AAA+ ATPase" evidence="4">
    <location>
        <begin position="356"/>
        <end position="495"/>
    </location>
</feature>
<evidence type="ECO:0000259" key="4">
    <source>
        <dbReference type="SMART" id="SM00382"/>
    </source>
</evidence>
<evidence type="ECO:0000256" key="2">
    <source>
        <dbReference type="ARBA" id="ARBA00022741"/>
    </source>
</evidence>
<keyword evidence="5" id="KW-0378">Hydrolase</keyword>
<dbReference type="Pfam" id="PF00004">
    <property type="entry name" value="AAA"/>
    <property type="match status" value="1"/>
</dbReference>
<sequence length="579" mass="66785">MLKYLIDFLENEKIEESKIFANLKCSVAEAQILRYLVKQYVAGNTEVLAVDLLKEIFTLDGYEYLRHLSLIKNLIEQGWVTQENLLSINYSEVSNLELLNSVVMVSSSFLKILEEGTLEISLPDIAPYLDHLEYLKDQFSRIDLYRKLAQTRQSIAGNSPSINRLKNRLQELETRIEERIKVTKEEMVVDVIFKENGLNIKEQLIFLALLKEEYGSEFENLRDMNTLVNLISLDDYEKMKNRSLLEDGSKLIESLLIDYDEMLSSFGGVTRSFFVSEEVLQKIMHPNKEKKNKKIKLDMLISEQDLFELIEPATTMDDVVLHPKTREILDILLKQINQNVLKLLREWGIKNRRSGIDAKVIFYGPPGTGKTMTALSLAKTMKKRVLSFDCSKILSKYIGESEKNVRNIFDAYRDLCQKSKSKPLLLLNEADQFLSSRSLGANSSADKMHNQMQNIFLEQIERFDGVLIATTNLLESIDPAFSRRFDYKIEFSKPDFNQRLELWRKMLPENALYSEDFNIKSLATFPLSGGQMNVVLKNTALMVAIKNEPIFTLEDFEKSIRRELKGAFGEEKPMGFMKG</sequence>
<keyword evidence="5" id="KW-0131">Cell cycle</keyword>
<dbReference type="GO" id="GO:0016887">
    <property type="term" value="F:ATP hydrolysis activity"/>
    <property type="evidence" value="ECO:0007669"/>
    <property type="project" value="InterPro"/>
</dbReference>
<accession>A0A1W1C143</accession>
<dbReference type="InterPro" id="IPR054472">
    <property type="entry name" value="WHD"/>
</dbReference>
<dbReference type="EMBL" id="FPHE01000092">
    <property type="protein sequence ID" value="SFV59519.1"/>
    <property type="molecule type" value="Genomic_DNA"/>
</dbReference>
<dbReference type="Pfam" id="PF22977">
    <property type="entry name" value="WHD"/>
    <property type="match status" value="1"/>
</dbReference>
<gene>
    <name evidence="5" type="ORF">MNB_SV-12-1301</name>
</gene>
<dbReference type="GO" id="GO:0051301">
    <property type="term" value="P:cell division"/>
    <property type="evidence" value="ECO:0007669"/>
    <property type="project" value="UniProtKB-KW"/>
</dbReference>
<dbReference type="InterPro" id="IPR050221">
    <property type="entry name" value="26S_Proteasome_ATPase"/>
</dbReference>
<comment type="similarity">
    <text evidence="1">Belongs to the AAA ATPase family.</text>
</comment>
<dbReference type="SMART" id="SM00382">
    <property type="entry name" value="AAA"/>
    <property type="match status" value="1"/>
</dbReference>
<evidence type="ECO:0000313" key="5">
    <source>
        <dbReference type="EMBL" id="SFV59519.1"/>
    </source>
</evidence>
<dbReference type="CDD" id="cd19481">
    <property type="entry name" value="RecA-like_protease"/>
    <property type="match status" value="1"/>
</dbReference>
<reference evidence="5" key="1">
    <citation type="submission" date="2016-10" db="EMBL/GenBank/DDBJ databases">
        <authorList>
            <person name="de Groot N.N."/>
        </authorList>
    </citation>
    <scope>NUCLEOTIDE SEQUENCE</scope>
</reference>
<dbReference type="InterPro" id="IPR003959">
    <property type="entry name" value="ATPase_AAA_core"/>
</dbReference>
<proteinExistence type="inferred from homology"/>
<dbReference type="InterPro" id="IPR027417">
    <property type="entry name" value="P-loop_NTPase"/>
</dbReference>
<dbReference type="InterPro" id="IPR003593">
    <property type="entry name" value="AAA+_ATPase"/>
</dbReference>
<dbReference type="EC" id="3.4.24.-" evidence="5"/>
<evidence type="ECO:0000256" key="3">
    <source>
        <dbReference type="ARBA" id="ARBA00022840"/>
    </source>
</evidence>
<keyword evidence="2" id="KW-0547">Nucleotide-binding</keyword>
<dbReference type="AlphaFoldDB" id="A0A1W1C143"/>
<dbReference type="PANTHER" id="PTHR23073">
    <property type="entry name" value="26S PROTEASOME REGULATORY SUBUNIT"/>
    <property type="match status" value="1"/>
</dbReference>
<name>A0A1W1C143_9ZZZZ</name>
<keyword evidence="5" id="KW-0132">Cell division</keyword>
<dbReference type="GO" id="GO:0005524">
    <property type="term" value="F:ATP binding"/>
    <property type="evidence" value="ECO:0007669"/>
    <property type="project" value="UniProtKB-KW"/>
</dbReference>
<dbReference type="Gene3D" id="3.40.50.300">
    <property type="entry name" value="P-loop containing nucleotide triphosphate hydrolases"/>
    <property type="match status" value="1"/>
</dbReference>